<dbReference type="Pfam" id="PF23282">
    <property type="entry name" value="WHD_ROQ1"/>
    <property type="match status" value="1"/>
</dbReference>
<evidence type="ECO:0000313" key="7">
    <source>
        <dbReference type="Proteomes" id="UP000289340"/>
    </source>
</evidence>
<dbReference type="GO" id="GO:0006952">
    <property type="term" value="P:defense response"/>
    <property type="evidence" value="ECO:0007669"/>
    <property type="project" value="InterPro"/>
</dbReference>
<dbReference type="InterPro" id="IPR044974">
    <property type="entry name" value="Disease_R_plants"/>
</dbReference>
<evidence type="ECO:0000256" key="3">
    <source>
        <dbReference type="ARBA" id="ARBA00023027"/>
    </source>
</evidence>
<dbReference type="EMBL" id="QZWG01000002">
    <property type="protein sequence ID" value="RZC26910.1"/>
    <property type="molecule type" value="Genomic_DNA"/>
</dbReference>
<accession>A0A445LUK7</accession>
<dbReference type="Gene3D" id="3.40.50.10140">
    <property type="entry name" value="Toll/interleukin-1 receptor homology (TIR) domain"/>
    <property type="match status" value="1"/>
</dbReference>
<dbReference type="InterPro" id="IPR000157">
    <property type="entry name" value="TIR_dom"/>
</dbReference>
<evidence type="ECO:0000259" key="4">
    <source>
        <dbReference type="PROSITE" id="PS50104"/>
    </source>
</evidence>
<dbReference type="Pfam" id="PF01582">
    <property type="entry name" value="TIR"/>
    <property type="match status" value="1"/>
</dbReference>
<organism evidence="5 7">
    <name type="scientific">Glycine soja</name>
    <name type="common">Wild soybean</name>
    <dbReference type="NCBI Taxonomy" id="3848"/>
    <lineage>
        <taxon>Eukaryota</taxon>
        <taxon>Viridiplantae</taxon>
        <taxon>Streptophyta</taxon>
        <taxon>Embryophyta</taxon>
        <taxon>Tracheophyta</taxon>
        <taxon>Spermatophyta</taxon>
        <taxon>Magnoliopsida</taxon>
        <taxon>eudicotyledons</taxon>
        <taxon>Gunneridae</taxon>
        <taxon>Pentapetalae</taxon>
        <taxon>rosids</taxon>
        <taxon>fabids</taxon>
        <taxon>Fabales</taxon>
        <taxon>Fabaceae</taxon>
        <taxon>Papilionoideae</taxon>
        <taxon>50 kb inversion clade</taxon>
        <taxon>NPAAA clade</taxon>
        <taxon>indigoferoid/millettioid clade</taxon>
        <taxon>Phaseoleae</taxon>
        <taxon>Glycine</taxon>
        <taxon>Glycine subgen. Soja</taxon>
    </lineage>
</organism>
<dbReference type="PROSITE" id="PS50104">
    <property type="entry name" value="TIR"/>
    <property type="match status" value="1"/>
</dbReference>
<dbReference type="InterPro" id="IPR027417">
    <property type="entry name" value="P-loop_NTPase"/>
</dbReference>
<dbReference type="EMBL" id="QZWG01000002">
    <property type="protein sequence ID" value="RZC26911.1"/>
    <property type="molecule type" value="Genomic_DNA"/>
</dbReference>
<evidence type="ECO:0000256" key="1">
    <source>
        <dbReference type="ARBA" id="ARBA00022614"/>
    </source>
</evidence>
<feature type="domain" description="TIR" evidence="4">
    <location>
        <begin position="13"/>
        <end position="181"/>
    </location>
</feature>
<dbReference type="InterPro" id="IPR042197">
    <property type="entry name" value="Apaf_helical"/>
</dbReference>
<comment type="caution">
    <text evidence="5">The sequence shown here is derived from an EMBL/GenBank/DDBJ whole genome shotgun (WGS) entry which is preliminary data.</text>
</comment>
<dbReference type="Gene3D" id="3.40.50.300">
    <property type="entry name" value="P-loop containing nucleotide triphosphate hydrolases"/>
    <property type="match status" value="1"/>
</dbReference>
<dbReference type="PRINTS" id="PR00364">
    <property type="entry name" value="DISEASERSIST"/>
</dbReference>
<dbReference type="InterPro" id="IPR032675">
    <property type="entry name" value="LRR_dom_sf"/>
</dbReference>
<dbReference type="FunFam" id="3.40.50.10140:FF:000007">
    <property type="entry name" value="Disease resistance protein (TIR-NBS-LRR class)"/>
    <property type="match status" value="1"/>
</dbReference>
<dbReference type="GO" id="GO:0043531">
    <property type="term" value="F:ADP binding"/>
    <property type="evidence" value="ECO:0007669"/>
    <property type="project" value="InterPro"/>
</dbReference>
<protein>
    <submittedName>
        <fullName evidence="5">TMV resistance protein N isoform A</fullName>
    </submittedName>
    <submittedName>
        <fullName evidence="6">TMV resistance protein N isoform B</fullName>
    </submittedName>
</protein>
<evidence type="ECO:0000313" key="6">
    <source>
        <dbReference type="EMBL" id="RZC26911.1"/>
    </source>
</evidence>
<dbReference type="AlphaFoldDB" id="A0A445LUK7"/>
<keyword evidence="7" id="KW-1185">Reference proteome</keyword>
<dbReference type="PANTHER" id="PTHR11017">
    <property type="entry name" value="LEUCINE-RICH REPEAT-CONTAINING PROTEIN"/>
    <property type="match status" value="1"/>
</dbReference>
<dbReference type="InterPro" id="IPR035897">
    <property type="entry name" value="Toll_tir_struct_dom_sf"/>
</dbReference>
<dbReference type="Gene3D" id="1.10.8.430">
    <property type="entry name" value="Helical domain of apoptotic protease-activating factors"/>
    <property type="match status" value="1"/>
</dbReference>
<evidence type="ECO:0000313" key="5">
    <source>
        <dbReference type="EMBL" id="RZC26910.1"/>
    </source>
</evidence>
<keyword evidence="2" id="KW-0677">Repeat</keyword>
<name>A0A445LUK7_GLYSO</name>
<gene>
    <name evidence="5" type="ORF">D0Y65_005202</name>
</gene>
<dbReference type="Proteomes" id="UP000289340">
    <property type="component" value="Chromosome 2"/>
</dbReference>
<dbReference type="InterPro" id="IPR058192">
    <property type="entry name" value="WHD_ROQ1-like"/>
</dbReference>
<dbReference type="Gramene" id="XM_028362553.1">
    <property type="protein sequence ID" value="XP_028218354.1"/>
    <property type="gene ID" value="LOC114400210"/>
</dbReference>
<dbReference type="SUPFAM" id="SSF52200">
    <property type="entry name" value="Toll/Interleukin receptor TIR domain"/>
    <property type="match status" value="1"/>
</dbReference>
<dbReference type="SUPFAM" id="SSF52058">
    <property type="entry name" value="L domain-like"/>
    <property type="match status" value="1"/>
</dbReference>
<dbReference type="SUPFAM" id="SSF52540">
    <property type="entry name" value="P-loop containing nucleoside triphosphate hydrolases"/>
    <property type="match status" value="1"/>
</dbReference>
<dbReference type="GO" id="GO:0007165">
    <property type="term" value="P:signal transduction"/>
    <property type="evidence" value="ECO:0007669"/>
    <property type="project" value="InterPro"/>
</dbReference>
<dbReference type="SMART" id="SM00255">
    <property type="entry name" value="TIR"/>
    <property type="match status" value="1"/>
</dbReference>
<keyword evidence="1" id="KW-0433">Leucine-rich repeat</keyword>
<dbReference type="PANTHER" id="PTHR11017:SF559">
    <property type="entry name" value="DISEASE RESISTANCE PROTEIN CHL1"/>
    <property type="match status" value="1"/>
</dbReference>
<proteinExistence type="predicted"/>
<reference evidence="5 7" key="1">
    <citation type="submission" date="2018-09" db="EMBL/GenBank/DDBJ databases">
        <title>A high-quality reference genome of wild soybean provides a powerful tool to mine soybean genomes.</title>
        <authorList>
            <person name="Xie M."/>
            <person name="Chung C.Y.L."/>
            <person name="Li M.-W."/>
            <person name="Wong F.-L."/>
            <person name="Chan T.-F."/>
            <person name="Lam H.-M."/>
        </authorList>
    </citation>
    <scope>NUCLEOTIDE SEQUENCE [LARGE SCALE GENOMIC DNA]</scope>
    <source>
        <strain evidence="7">cv. W05</strain>
        <tissue evidence="5">Hypocotyl of etiolated seedlings</tissue>
    </source>
</reference>
<dbReference type="InterPro" id="IPR002182">
    <property type="entry name" value="NB-ARC"/>
</dbReference>
<sequence>MLRGESSSNSWRWTYHVFLSFRGEDTRLDFTDHLYAALVRKGIIAFRDDKQLEKGDAIAEELPKAIEESLGAIVILSENYASSSWCLDELNKILESNRVLGREVFPVFYGVSPGEVQHQKTQSFYEAFKKHERRSGKDTEKVQKWRDSLKELGQIPGWESKHYQHQTELIENIVESVWTKLRPKMPSFNDGLIGIGSRVKKMDSLLSIESEGVRFIGIWGMGGIGKTTVARVVFQKIKDQFDVSCFLDNVREISRETNGMLRLQTKLLSHLAIKGLEIIDLDEGKNTIINLLSEKKVLLILDDVDDTSQLDNLAKRVEWFGRGSRVIITTRDTQVLISHGVVENYNIEFLNSDESLQLLSQKAFKRDEPLEHYLELSKVVAKHAGGLPLALELLGSFLCGRSEFQWREVVDMIKEVSASHIVMKSLRISYNGLPRCHKALFLDIACFFKGRVKELATQTLEICDRYPAVGIELLVEKSLATYDGFTIGMHDLLQETAREIVIEESHVDAGKRSRLWSLEDTNQVLKYSRENESIEGIALNSPEKDEANWDPEAFSRMYNLRLLIISFPIKLARGLKCLCSSLKFLQWNDFSLETLPLGVQLDELVELKMYSSKIKNIWNGNQAFAKLKFIDLSYSEDLIQTPIVSGAPCLERMLLIGCINLVEVHPSVGQHKRLVVLCMKNCKNLQIMPRKLEMDSLEELILSGCSKVKKLPEFGKNMKSLSLLSVENCINLLCLPNSICNLKSLRKLNISGCSRLSTLPNGLNENESLEELDVSGTAIREITLSKVRLEKLKELSFGGRKELAPNSQNLLLWISKFMRQPNLKESTMPPLSSLLALVSLDLSYCDLNDESFPSHLGSLSLLQDLDLSGNNFVNPPAQCIINLSMLQNLSFNDCPRLESLPVLPPNLQGLYANNCPKLKPFNLDEEMLWKIYETQSRMDPIEGPEVWFIIPGNEIPCWFDNQNCLAIDSSHHPYDKLGCDSVTSITVDVPKDCQLSKWWGIAVCLVLEPSNMEEEDSSRSYVRPTSTGNEEMCIYYWVCKAPDRDPDPKFPIASKFGHLVYKLNDPYIHIIFLSADHVYIQHYLSGEQIQLQLIFFVENCSKSCKATIKKCGCRVVCKEKIEEWRKHSDGLNISRLTEVNDDEEFRRELVVEEPTSPNTFSSTDKTAVNTALDCDNA</sequence>
<keyword evidence="3" id="KW-0520">NAD</keyword>
<dbReference type="Pfam" id="PF00931">
    <property type="entry name" value="NB-ARC"/>
    <property type="match status" value="1"/>
</dbReference>
<evidence type="ECO:0000256" key="2">
    <source>
        <dbReference type="ARBA" id="ARBA00022737"/>
    </source>
</evidence>
<dbReference type="Gene3D" id="3.80.10.10">
    <property type="entry name" value="Ribonuclease Inhibitor"/>
    <property type="match status" value="3"/>
</dbReference>